<dbReference type="PROSITE" id="PS00175">
    <property type="entry name" value="PG_MUTASE"/>
    <property type="match status" value="1"/>
</dbReference>
<evidence type="ECO:0000313" key="2">
    <source>
        <dbReference type="EMBL" id="RKR73663.1"/>
    </source>
</evidence>
<dbReference type="PANTHER" id="PTHR48100:SF59">
    <property type="entry name" value="ADENOSYLCOBALAMIN_ALPHA-RIBAZOLE PHOSPHATASE"/>
    <property type="match status" value="1"/>
</dbReference>
<evidence type="ECO:0000256" key="1">
    <source>
        <dbReference type="PIRSR" id="PIRSR613078-2"/>
    </source>
</evidence>
<evidence type="ECO:0000313" key="3">
    <source>
        <dbReference type="Proteomes" id="UP000280008"/>
    </source>
</evidence>
<dbReference type="GO" id="GO:0005737">
    <property type="term" value="C:cytoplasm"/>
    <property type="evidence" value="ECO:0007669"/>
    <property type="project" value="TreeGrafter"/>
</dbReference>
<protein>
    <submittedName>
        <fullName evidence="2">Putative phosphoglycerate mutase</fullName>
    </submittedName>
</protein>
<dbReference type="EMBL" id="RBKS01000001">
    <property type="protein sequence ID" value="RKR73663.1"/>
    <property type="molecule type" value="Genomic_DNA"/>
</dbReference>
<dbReference type="Pfam" id="PF00300">
    <property type="entry name" value="His_Phos_1"/>
    <property type="match status" value="1"/>
</dbReference>
<dbReference type="Proteomes" id="UP000280008">
    <property type="component" value="Unassembled WGS sequence"/>
</dbReference>
<sequence length="206" mass="22471">MRLELIRHGQTDWNLHDQLQGSSDIPLNDTGREQAHRAALLLAPYEWSAIVSSPLMRARETAEIIAAELGIELGAAYPELIERDYASREGTVATTKIPDEPNEFFPDIEPRGAVAERGLAAIADIRDSRLPLDGDGANIAVVCHGTIIRFTLSALLGREVGHIHNAAANQIEWRDGRWHVLSINDEPVDSLADAVDETVSVVGDQG</sequence>
<dbReference type="InterPro" id="IPR001345">
    <property type="entry name" value="PG/BPGM_mutase_AS"/>
</dbReference>
<keyword evidence="3" id="KW-1185">Reference proteome</keyword>
<dbReference type="GO" id="GO:0016791">
    <property type="term" value="F:phosphatase activity"/>
    <property type="evidence" value="ECO:0007669"/>
    <property type="project" value="TreeGrafter"/>
</dbReference>
<dbReference type="SMART" id="SM00855">
    <property type="entry name" value="PGAM"/>
    <property type="match status" value="1"/>
</dbReference>
<gene>
    <name evidence="2" type="ORF">C8E83_0757</name>
</gene>
<dbReference type="InterPro" id="IPR013078">
    <property type="entry name" value="His_Pase_superF_clade-1"/>
</dbReference>
<feature type="binding site" evidence="1">
    <location>
        <position position="57"/>
    </location>
    <ligand>
        <name>substrate</name>
    </ligand>
</feature>
<accession>A0A495ICD0</accession>
<organism evidence="2 3">
    <name type="scientific">Frondihabitans australicus</name>
    <dbReference type="NCBI Taxonomy" id="386892"/>
    <lineage>
        <taxon>Bacteria</taxon>
        <taxon>Bacillati</taxon>
        <taxon>Actinomycetota</taxon>
        <taxon>Actinomycetes</taxon>
        <taxon>Micrococcales</taxon>
        <taxon>Microbacteriaceae</taxon>
        <taxon>Frondihabitans</taxon>
    </lineage>
</organism>
<dbReference type="OrthoDB" id="4697614at2"/>
<dbReference type="InterPro" id="IPR050275">
    <property type="entry name" value="PGM_Phosphatase"/>
</dbReference>
<feature type="binding site" evidence="1">
    <location>
        <begin position="7"/>
        <end position="14"/>
    </location>
    <ligand>
        <name>substrate</name>
    </ligand>
</feature>
<dbReference type="RefSeq" id="WP_121368505.1">
    <property type="nucleotide sequence ID" value="NZ_RBKS01000001.1"/>
</dbReference>
<comment type="caution">
    <text evidence="2">The sequence shown here is derived from an EMBL/GenBank/DDBJ whole genome shotgun (WGS) entry which is preliminary data.</text>
</comment>
<proteinExistence type="predicted"/>
<dbReference type="AlphaFoldDB" id="A0A495ICD0"/>
<dbReference type="SUPFAM" id="SSF53254">
    <property type="entry name" value="Phosphoglycerate mutase-like"/>
    <property type="match status" value="1"/>
</dbReference>
<dbReference type="InterPro" id="IPR029033">
    <property type="entry name" value="His_PPase_superfam"/>
</dbReference>
<dbReference type="Gene3D" id="3.40.50.1240">
    <property type="entry name" value="Phosphoglycerate mutase-like"/>
    <property type="match status" value="1"/>
</dbReference>
<dbReference type="CDD" id="cd07067">
    <property type="entry name" value="HP_PGM_like"/>
    <property type="match status" value="1"/>
</dbReference>
<name>A0A495ICD0_9MICO</name>
<dbReference type="PANTHER" id="PTHR48100">
    <property type="entry name" value="BROAD-SPECIFICITY PHOSPHATASE YOR283W-RELATED"/>
    <property type="match status" value="1"/>
</dbReference>
<reference evidence="2 3" key="1">
    <citation type="submission" date="2018-10" db="EMBL/GenBank/DDBJ databases">
        <title>Sequencing the genomes of 1000 actinobacteria strains.</title>
        <authorList>
            <person name="Klenk H.-P."/>
        </authorList>
    </citation>
    <scope>NUCLEOTIDE SEQUENCE [LARGE SCALE GENOMIC DNA]</scope>
    <source>
        <strain evidence="2 3">DSM 17894</strain>
    </source>
</reference>